<keyword evidence="5" id="KW-1185">Reference proteome</keyword>
<evidence type="ECO:0000259" key="2">
    <source>
        <dbReference type="PROSITE" id="PS51372"/>
    </source>
</evidence>
<reference evidence="3" key="1">
    <citation type="submission" date="2017-05" db="EMBL/GenBank/DDBJ databases">
        <title>The Genome Sequence of Enterococcus sp. 9E7_DIV0242.</title>
        <authorList>
            <consortium name="The Broad Institute Genomics Platform"/>
            <consortium name="The Broad Institute Genomic Center for Infectious Diseases"/>
            <person name="Earl A."/>
            <person name="Manson A."/>
            <person name="Schwartman J."/>
            <person name="Gilmore M."/>
            <person name="Abouelleil A."/>
            <person name="Cao P."/>
            <person name="Chapman S."/>
            <person name="Cusick C."/>
            <person name="Shea T."/>
            <person name="Young S."/>
            <person name="Neafsey D."/>
            <person name="Nusbaum C."/>
            <person name="Birren B."/>
        </authorList>
    </citation>
    <scope>NUCLEOTIDE SEQUENCE [LARGE SCALE GENOMIC DNA]</scope>
    <source>
        <strain evidence="3">9E7_DIV0242</strain>
    </source>
</reference>
<dbReference type="InterPro" id="IPR011608">
    <property type="entry name" value="PRD"/>
</dbReference>
<organism evidence="3">
    <name type="scientific">Candidatus Enterococcus clewellii</name>
    <dbReference type="NCBI Taxonomy" id="1834193"/>
    <lineage>
        <taxon>Bacteria</taxon>
        <taxon>Bacillati</taxon>
        <taxon>Bacillota</taxon>
        <taxon>Bacilli</taxon>
        <taxon>Lactobacillales</taxon>
        <taxon>Enterococcaceae</taxon>
        <taxon>Enterococcus</taxon>
    </lineage>
</organism>
<dbReference type="Gene3D" id="1.10.1790.10">
    <property type="entry name" value="PRD domain"/>
    <property type="match status" value="1"/>
</dbReference>
<dbReference type="RefSeq" id="WP_086348479.1">
    <property type="nucleotide sequence ID" value="NZ_CP147247.1"/>
</dbReference>
<sequence length="225" mass="26312">MTTCKSSKTTSLFTTATLNDSPVFELVSAYYKESRLFRSDFYFEEAFYDFLTTASEATSTLSERQFPIIHLFFEAEYLFTQQIVYIIGTYSDRPLTTHDFLQLLEIIIYSNWQFPYVNRFVDALDYLAKIIGQQLKTSPASLKKTQPSFFRHIQFLAFRLVQNENTSSGNNELYDFVQKKYPLAFEHADKLRTIIKRAFDIQLSESEVVFLTLHIKRALANQVDK</sequence>
<proteinExistence type="predicted"/>
<dbReference type="PANTHER" id="PTHR30185:SF15">
    <property type="entry name" value="CRYPTIC BETA-GLUCOSIDE BGL OPERON ANTITERMINATOR"/>
    <property type="match status" value="1"/>
</dbReference>
<dbReference type="AlphaFoldDB" id="A0A242K8X0"/>
<accession>A0A242K8X0</accession>
<keyword evidence="1" id="KW-0677">Repeat</keyword>
<name>A0A242K8X0_9ENTE</name>
<protein>
    <recommendedName>
        <fullName evidence="2">PRD domain-containing protein</fullName>
    </recommendedName>
</protein>
<dbReference type="EMBL" id="NGMM01000002">
    <property type="protein sequence ID" value="OTP17228.1"/>
    <property type="molecule type" value="Genomic_DNA"/>
</dbReference>
<evidence type="ECO:0000313" key="4">
    <source>
        <dbReference type="EMBL" id="WYJ90834.1"/>
    </source>
</evidence>
<reference evidence="4" key="3">
    <citation type="submission" date="2024-03" db="EMBL/GenBank/DDBJ databases">
        <title>The Genome Sequence of Enterococcus sp. DIV0242b.</title>
        <authorList>
            <consortium name="The Broad Institute Genomics Platform"/>
            <consortium name="The Broad Institute Microbial Omics Core"/>
            <consortium name="The Broad Institute Genomic Center for Infectious Diseases"/>
            <person name="Earl A."/>
            <person name="Manson A."/>
            <person name="Gilmore M."/>
            <person name="Schwartman J."/>
            <person name="Shea T."/>
            <person name="Abouelleil A."/>
            <person name="Cao P."/>
            <person name="Chapman S."/>
            <person name="Cusick C."/>
            <person name="Young S."/>
            <person name="Neafsey D."/>
            <person name="Nusbaum C."/>
            <person name="Birren B."/>
        </authorList>
    </citation>
    <scope>NUCLEOTIDE SEQUENCE</scope>
    <source>
        <strain evidence="4">9E7_DIV0242</strain>
    </source>
</reference>
<dbReference type="InterPro" id="IPR050661">
    <property type="entry name" value="BglG_antiterminators"/>
</dbReference>
<evidence type="ECO:0000256" key="1">
    <source>
        <dbReference type="ARBA" id="ARBA00022737"/>
    </source>
</evidence>
<evidence type="ECO:0000313" key="3">
    <source>
        <dbReference type="EMBL" id="OTP17228.1"/>
    </source>
</evidence>
<dbReference type="OrthoDB" id="9813552at2"/>
<dbReference type="InterPro" id="IPR036634">
    <property type="entry name" value="PRD_sf"/>
</dbReference>
<dbReference type="EMBL" id="CP147247">
    <property type="protein sequence ID" value="WYJ90834.1"/>
    <property type="molecule type" value="Genomic_DNA"/>
</dbReference>
<gene>
    <name evidence="3" type="ORF">A5888_001366</name>
    <name evidence="4" type="ORF">A5888_002602</name>
</gene>
<dbReference type="PROSITE" id="PS51372">
    <property type="entry name" value="PRD_2"/>
    <property type="match status" value="1"/>
</dbReference>
<dbReference type="SUPFAM" id="SSF63520">
    <property type="entry name" value="PTS-regulatory domain, PRD"/>
    <property type="match status" value="1"/>
</dbReference>
<reference evidence="4" key="2">
    <citation type="submission" date="2017-05" db="EMBL/GenBank/DDBJ databases">
        <authorList>
            <consortium name="The Broad Institute Genomics Platform"/>
            <consortium name="The Broad Institute Genomic Center for Infectious Diseases"/>
            <person name="Earl A."/>
            <person name="Manson A."/>
            <person name="Schwartman J."/>
            <person name="Gilmore M."/>
            <person name="Abouelleil A."/>
            <person name="Cao P."/>
            <person name="Chapman S."/>
            <person name="Cusick C."/>
            <person name="Shea T."/>
            <person name="Young S."/>
            <person name="Neafsey D."/>
            <person name="Nusbaum C."/>
            <person name="Birren B."/>
        </authorList>
    </citation>
    <scope>NUCLEOTIDE SEQUENCE</scope>
    <source>
        <strain evidence="4">9E7_DIV0242</strain>
    </source>
</reference>
<feature type="domain" description="PRD" evidence="2">
    <location>
        <begin position="115"/>
        <end position="225"/>
    </location>
</feature>
<dbReference type="PANTHER" id="PTHR30185">
    <property type="entry name" value="CRYPTIC BETA-GLUCOSIDE BGL OPERON ANTITERMINATOR"/>
    <property type="match status" value="1"/>
</dbReference>
<dbReference type="Pfam" id="PF00874">
    <property type="entry name" value="PRD"/>
    <property type="match status" value="1"/>
</dbReference>
<dbReference type="Proteomes" id="UP000195141">
    <property type="component" value="Chromosome"/>
</dbReference>
<dbReference type="GO" id="GO:0006355">
    <property type="term" value="P:regulation of DNA-templated transcription"/>
    <property type="evidence" value="ECO:0007669"/>
    <property type="project" value="InterPro"/>
</dbReference>
<evidence type="ECO:0000313" key="5">
    <source>
        <dbReference type="Proteomes" id="UP000195141"/>
    </source>
</evidence>